<evidence type="ECO:0000313" key="1">
    <source>
        <dbReference type="EMBL" id="CAG8495705.1"/>
    </source>
</evidence>
<dbReference type="Proteomes" id="UP000789901">
    <property type="component" value="Unassembled WGS sequence"/>
</dbReference>
<proteinExistence type="predicted"/>
<gene>
    <name evidence="1" type="ORF">GMARGA_LOCUS1944</name>
</gene>
<keyword evidence="2" id="KW-1185">Reference proteome</keyword>
<accession>A0ABM8W0T7</accession>
<protein>
    <submittedName>
        <fullName evidence="1">20574_t:CDS:1</fullName>
    </submittedName>
</protein>
<comment type="caution">
    <text evidence="1">The sequence shown here is derived from an EMBL/GenBank/DDBJ whole genome shotgun (WGS) entry which is preliminary data.</text>
</comment>
<dbReference type="EMBL" id="CAJVQB010000565">
    <property type="protein sequence ID" value="CAG8495705.1"/>
    <property type="molecule type" value="Genomic_DNA"/>
</dbReference>
<organism evidence="1 2">
    <name type="scientific">Gigaspora margarita</name>
    <dbReference type="NCBI Taxonomy" id="4874"/>
    <lineage>
        <taxon>Eukaryota</taxon>
        <taxon>Fungi</taxon>
        <taxon>Fungi incertae sedis</taxon>
        <taxon>Mucoromycota</taxon>
        <taxon>Glomeromycotina</taxon>
        <taxon>Glomeromycetes</taxon>
        <taxon>Diversisporales</taxon>
        <taxon>Gigasporaceae</taxon>
        <taxon>Gigaspora</taxon>
    </lineage>
</organism>
<name>A0ABM8W0T7_GIGMA</name>
<evidence type="ECO:0000313" key="2">
    <source>
        <dbReference type="Proteomes" id="UP000789901"/>
    </source>
</evidence>
<sequence length="76" mass="9009">MTSGNTIFGIRFNNSKDPNDGSDLSYWTNCKSMIFQLWCFFNTIPCICLYPIREMQLKEEESRLPFIHAEEHKNEK</sequence>
<reference evidence="1 2" key="1">
    <citation type="submission" date="2021-06" db="EMBL/GenBank/DDBJ databases">
        <authorList>
            <person name="Kallberg Y."/>
            <person name="Tangrot J."/>
            <person name="Rosling A."/>
        </authorList>
    </citation>
    <scope>NUCLEOTIDE SEQUENCE [LARGE SCALE GENOMIC DNA]</scope>
    <source>
        <strain evidence="1 2">120-4 pot B 10/14</strain>
    </source>
</reference>